<accession>A0ABW1NXI7</accession>
<dbReference type="Proteomes" id="UP001596220">
    <property type="component" value="Unassembled WGS sequence"/>
</dbReference>
<comment type="caution">
    <text evidence="1">The sequence shown here is derived from an EMBL/GenBank/DDBJ whole genome shotgun (WGS) entry which is preliminary data.</text>
</comment>
<dbReference type="InterPro" id="IPR048000">
    <property type="entry name" value="TnsA-like"/>
</dbReference>
<evidence type="ECO:0000313" key="1">
    <source>
        <dbReference type="EMBL" id="MFC6088099.1"/>
    </source>
</evidence>
<dbReference type="RefSeq" id="WP_380632229.1">
    <property type="nucleotide sequence ID" value="NZ_JBHSQO010000002.1"/>
</dbReference>
<dbReference type="NCBIfam" id="NF033179">
    <property type="entry name" value="TnsA_like_Actin"/>
    <property type="match status" value="1"/>
</dbReference>
<organism evidence="1 2">
    <name type="scientific">Saccharothrix lopnurensis</name>
    <dbReference type="NCBI Taxonomy" id="1670621"/>
    <lineage>
        <taxon>Bacteria</taxon>
        <taxon>Bacillati</taxon>
        <taxon>Actinomycetota</taxon>
        <taxon>Actinomycetes</taxon>
        <taxon>Pseudonocardiales</taxon>
        <taxon>Pseudonocardiaceae</taxon>
        <taxon>Saccharothrix</taxon>
    </lineage>
</organism>
<proteinExistence type="predicted"/>
<evidence type="ECO:0000313" key="2">
    <source>
        <dbReference type="Proteomes" id="UP001596220"/>
    </source>
</evidence>
<keyword evidence="2" id="KW-1185">Reference proteome</keyword>
<gene>
    <name evidence="1" type="ORF">ACFP3R_02325</name>
</gene>
<name>A0ABW1NXI7_9PSEU</name>
<dbReference type="EMBL" id="JBHSQO010000002">
    <property type="protein sequence ID" value="MFC6088099.1"/>
    <property type="molecule type" value="Genomic_DNA"/>
</dbReference>
<protein>
    <submittedName>
        <fullName evidence="1">TnsA-like heteromeric transposase endonuclease subunit</fullName>
    </submittedName>
</protein>
<reference evidence="2" key="1">
    <citation type="journal article" date="2019" name="Int. J. Syst. Evol. Microbiol.">
        <title>The Global Catalogue of Microorganisms (GCM) 10K type strain sequencing project: providing services to taxonomists for standard genome sequencing and annotation.</title>
        <authorList>
            <consortium name="The Broad Institute Genomics Platform"/>
            <consortium name="The Broad Institute Genome Sequencing Center for Infectious Disease"/>
            <person name="Wu L."/>
            <person name="Ma J."/>
        </authorList>
    </citation>
    <scope>NUCLEOTIDE SEQUENCE [LARGE SCALE GENOMIC DNA]</scope>
    <source>
        <strain evidence="2">CGMCC 4.7246</strain>
    </source>
</reference>
<sequence length="260" mass="29795">MSRIEWPRARRRVGVFGPRLRIRYIDQHFVEHAVAADAAAGIAFERSRMVRRIPSYPGQKHTPGRYWSATLGHLIEFESWLECQWLTVLDFDPQVVGMASQPLEFDGADPDGAWRHVPDIFVRLADGSARLVDVKNPDHHDRDDVQRQARRTRAACADLGWGYQFVGAIEAQRWRNISWLSAYRRPLHGGIDLIPRILALTTRPVTLAELLSFLDESAIVLPVIFHLCWRGQLVFDLDAPMRQNTVLRQPEHTPAEVPSR</sequence>